<keyword evidence="9" id="KW-0807">Transducer</keyword>
<evidence type="ECO:0000256" key="2">
    <source>
        <dbReference type="ARBA" id="ARBA00022475"/>
    </source>
</evidence>
<comment type="subcellular location">
    <subcellularLocation>
        <location evidence="1">Cell membrane</location>
        <topology evidence="1">Multi-pass membrane protein</topology>
    </subcellularLocation>
</comment>
<evidence type="ECO:0000313" key="12">
    <source>
        <dbReference type="Proteomes" id="UP001461498"/>
    </source>
</evidence>
<feature type="transmembrane region" description="Helical" evidence="10">
    <location>
        <begin position="12"/>
        <end position="35"/>
    </location>
</feature>
<evidence type="ECO:0000256" key="5">
    <source>
        <dbReference type="ARBA" id="ARBA00022725"/>
    </source>
</evidence>
<dbReference type="AlphaFoldDB" id="A0AAW1D7N7"/>
<evidence type="ECO:0000313" key="11">
    <source>
        <dbReference type="EMBL" id="KAK9505765.1"/>
    </source>
</evidence>
<evidence type="ECO:0000256" key="6">
    <source>
        <dbReference type="ARBA" id="ARBA00022989"/>
    </source>
</evidence>
<keyword evidence="6 10" id="KW-1133">Transmembrane helix</keyword>
<keyword evidence="7 10" id="KW-0472">Membrane</keyword>
<keyword evidence="3" id="KW-0716">Sensory transduction</keyword>
<evidence type="ECO:0000256" key="4">
    <source>
        <dbReference type="ARBA" id="ARBA00022692"/>
    </source>
</evidence>
<proteinExistence type="predicted"/>
<dbReference type="GO" id="GO:0007165">
    <property type="term" value="P:signal transduction"/>
    <property type="evidence" value="ECO:0007669"/>
    <property type="project" value="UniProtKB-KW"/>
</dbReference>
<evidence type="ECO:0000256" key="8">
    <source>
        <dbReference type="ARBA" id="ARBA00023170"/>
    </source>
</evidence>
<dbReference type="PANTHER" id="PTHR21137">
    <property type="entry name" value="ODORANT RECEPTOR"/>
    <property type="match status" value="1"/>
</dbReference>
<accession>A0AAW1D7N7</accession>
<keyword evidence="8" id="KW-0675">Receptor</keyword>
<keyword evidence="12" id="KW-1185">Reference proteome</keyword>
<protein>
    <recommendedName>
        <fullName evidence="13">Odorant receptor</fullName>
    </recommendedName>
</protein>
<dbReference type="GO" id="GO:0004984">
    <property type="term" value="F:olfactory receptor activity"/>
    <property type="evidence" value="ECO:0007669"/>
    <property type="project" value="InterPro"/>
</dbReference>
<sequence>MINENRPWSLLIASYHLIIMNVMGIAAVMELIWGGGSLQNLIQALSAFIIYLHLNAKAINLLYYEKEMRHLLNRFETLRSEFLADDKFRHHLIETESYLIKLECLYTFLLMSFPFVSLAINMVTNYLIISEKPHLVFQIFIPWSMKEYWPYLIGMLFSDIISITVVIHYGAMVVLLFTITAELSAFLKIIQARLETQGMLDKETYRQHVTIIQLIKKWNEIYSGQMYFEILVSSLQPCGFGYTLIKDISTLGPGAIDLIYKSFLAVGGPFIVCACGQQVNYQIEKLHDSSYYGTWYSQNPKVRKDLLMMKAFSVQPTTINYRRITTFNYECFAKVIIGY</sequence>
<feature type="transmembrane region" description="Helical" evidence="10">
    <location>
        <begin position="105"/>
        <end position="128"/>
    </location>
</feature>
<evidence type="ECO:0000256" key="1">
    <source>
        <dbReference type="ARBA" id="ARBA00004651"/>
    </source>
</evidence>
<dbReference type="PANTHER" id="PTHR21137:SF35">
    <property type="entry name" value="ODORANT RECEPTOR 19A-RELATED"/>
    <property type="match status" value="1"/>
</dbReference>
<dbReference type="EMBL" id="JAPXFL010000006">
    <property type="protein sequence ID" value="KAK9505765.1"/>
    <property type="molecule type" value="Genomic_DNA"/>
</dbReference>
<feature type="transmembrane region" description="Helical" evidence="10">
    <location>
        <begin position="148"/>
        <end position="179"/>
    </location>
</feature>
<name>A0AAW1D7N7_9HEMI</name>
<keyword evidence="5" id="KW-0552">Olfaction</keyword>
<evidence type="ECO:0000256" key="7">
    <source>
        <dbReference type="ARBA" id="ARBA00023136"/>
    </source>
</evidence>
<gene>
    <name evidence="11" type="ORF">O3M35_009749</name>
</gene>
<evidence type="ECO:0000256" key="9">
    <source>
        <dbReference type="ARBA" id="ARBA00023224"/>
    </source>
</evidence>
<organism evidence="11 12">
    <name type="scientific">Rhynocoris fuscipes</name>
    <dbReference type="NCBI Taxonomy" id="488301"/>
    <lineage>
        <taxon>Eukaryota</taxon>
        <taxon>Metazoa</taxon>
        <taxon>Ecdysozoa</taxon>
        <taxon>Arthropoda</taxon>
        <taxon>Hexapoda</taxon>
        <taxon>Insecta</taxon>
        <taxon>Pterygota</taxon>
        <taxon>Neoptera</taxon>
        <taxon>Paraneoptera</taxon>
        <taxon>Hemiptera</taxon>
        <taxon>Heteroptera</taxon>
        <taxon>Panheteroptera</taxon>
        <taxon>Cimicomorpha</taxon>
        <taxon>Reduviidae</taxon>
        <taxon>Harpactorinae</taxon>
        <taxon>Harpactorini</taxon>
        <taxon>Rhynocoris</taxon>
    </lineage>
</organism>
<evidence type="ECO:0000256" key="3">
    <source>
        <dbReference type="ARBA" id="ARBA00022606"/>
    </source>
</evidence>
<evidence type="ECO:0000256" key="10">
    <source>
        <dbReference type="SAM" id="Phobius"/>
    </source>
</evidence>
<keyword evidence="4 10" id="KW-0812">Transmembrane</keyword>
<evidence type="ECO:0008006" key="13">
    <source>
        <dbReference type="Google" id="ProtNLM"/>
    </source>
</evidence>
<dbReference type="InterPro" id="IPR004117">
    <property type="entry name" value="7tm6_olfct_rcpt"/>
</dbReference>
<dbReference type="GO" id="GO:0005549">
    <property type="term" value="F:odorant binding"/>
    <property type="evidence" value="ECO:0007669"/>
    <property type="project" value="InterPro"/>
</dbReference>
<feature type="transmembrane region" description="Helical" evidence="10">
    <location>
        <begin position="41"/>
        <end position="64"/>
    </location>
</feature>
<keyword evidence="2" id="KW-1003">Cell membrane</keyword>
<reference evidence="11 12" key="1">
    <citation type="submission" date="2022-12" db="EMBL/GenBank/DDBJ databases">
        <title>Chromosome-level genome assembly of true bugs.</title>
        <authorList>
            <person name="Ma L."/>
            <person name="Li H."/>
        </authorList>
    </citation>
    <scope>NUCLEOTIDE SEQUENCE [LARGE SCALE GENOMIC DNA]</scope>
    <source>
        <strain evidence="11">Lab_2022b</strain>
    </source>
</reference>
<dbReference type="Pfam" id="PF02949">
    <property type="entry name" value="7tm_6"/>
    <property type="match status" value="1"/>
</dbReference>
<dbReference type="GO" id="GO:0005886">
    <property type="term" value="C:plasma membrane"/>
    <property type="evidence" value="ECO:0007669"/>
    <property type="project" value="UniProtKB-SubCell"/>
</dbReference>
<comment type="caution">
    <text evidence="11">The sequence shown here is derived from an EMBL/GenBank/DDBJ whole genome shotgun (WGS) entry which is preliminary data.</text>
</comment>
<dbReference type="Proteomes" id="UP001461498">
    <property type="component" value="Unassembled WGS sequence"/>
</dbReference>